<dbReference type="PANTHER" id="PTHR20963">
    <property type="entry name" value="MULTIPLE INOSITOL POLYPHOSPHATE PHOSPHATASE-RELATED"/>
    <property type="match status" value="1"/>
</dbReference>
<comment type="caution">
    <text evidence="14">The sequence shown here is derived from an EMBL/GenBank/DDBJ whole genome shotgun (WGS) entry which is preliminary data.</text>
</comment>
<accession>A0A9Q0N1Y3</accession>
<dbReference type="Gene3D" id="3.40.50.1240">
    <property type="entry name" value="Phosphoglycerate mutase-like"/>
    <property type="match status" value="2"/>
</dbReference>
<evidence type="ECO:0000256" key="5">
    <source>
        <dbReference type="ARBA" id="ARBA00018097"/>
    </source>
</evidence>
<dbReference type="InterPro" id="IPR000560">
    <property type="entry name" value="His_Pase_clade-2"/>
</dbReference>
<dbReference type="GO" id="GO:0052745">
    <property type="term" value="F:inositol phosphate phosphatase activity"/>
    <property type="evidence" value="ECO:0007669"/>
    <property type="project" value="TreeGrafter"/>
</dbReference>
<protein>
    <recommendedName>
        <fullName evidence="5">Multiple inositol polyphosphate phosphatase 1</fullName>
        <ecNumber evidence="4">3.1.3.62</ecNumber>
        <ecNumber evidence="3">3.1.3.80</ecNumber>
    </recommendedName>
    <alternativeName>
        <fullName evidence="9">2,3-bisphosphoglycerate 3-phosphatase</fullName>
    </alternativeName>
</protein>
<dbReference type="EMBL" id="WJQU01000002">
    <property type="protein sequence ID" value="KAJ6642109.1"/>
    <property type="molecule type" value="Genomic_DNA"/>
</dbReference>
<evidence type="ECO:0000256" key="3">
    <source>
        <dbReference type="ARBA" id="ARBA00012976"/>
    </source>
</evidence>
<evidence type="ECO:0000256" key="4">
    <source>
        <dbReference type="ARBA" id="ARBA00013040"/>
    </source>
</evidence>
<gene>
    <name evidence="14" type="primary">Mipp1_8</name>
    <name evidence="14" type="ORF">Bhyg_07055</name>
</gene>
<keyword evidence="6" id="KW-0732">Signal</keyword>
<evidence type="ECO:0000256" key="9">
    <source>
        <dbReference type="ARBA" id="ARBA00031642"/>
    </source>
</evidence>
<dbReference type="InterPro" id="IPR029033">
    <property type="entry name" value="His_PPase_superfam"/>
</dbReference>
<dbReference type="Pfam" id="PF00328">
    <property type="entry name" value="His_Phos_2"/>
    <property type="match status" value="1"/>
</dbReference>
<keyword evidence="8" id="KW-0472">Membrane</keyword>
<comment type="catalytic activity">
    <reaction evidence="13">
        <text>(2R)-2,3-bisphosphoglycerate + H2O = (2R)-2-phosphoglycerate + phosphate</text>
        <dbReference type="Rhea" id="RHEA:27381"/>
        <dbReference type="ChEBI" id="CHEBI:15377"/>
        <dbReference type="ChEBI" id="CHEBI:43474"/>
        <dbReference type="ChEBI" id="CHEBI:58248"/>
        <dbReference type="ChEBI" id="CHEBI:58289"/>
        <dbReference type="EC" id="3.1.3.80"/>
    </reaction>
    <physiologicalReaction direction="left-to-right" evidence="13">
        <dbReference type="Rhea" id="RHEA:27382"/>
    </physiologicalReaction>
</comment>
<dbReference type="EC" id="3.1.3.62" evidence="4"/>
<comment type="catalytic activity">
    <reaction evidence="11">
        <text>1D-myo-inositol 1,2,4,5,6-pentakisphosphate + H2O = 1D-myo-inositol 1,2,5,6-tetrakisphosphate + phosphate</text>
        <dbReference type="Rhea" id="RHEA:77115"/>
        <dbReference type="ChEBI" id="CHEBI:15377"/>
        <dbReference type="ChEBI" id="CHEBI:43474"/>
        <dbReference type="ChEBI" id="CHEBI:57798"/>
        <dbReference type="ChEBI" id="CHEBI:195535"/>
        <dbReference type="EC" id="3.1.3.62"/>
    </reaction>
    <physiologicalReaction direction="left-to-right" evidence="11">
        <dbReference type="Rhea" id="RHEA:77116"/>
    </physiologicalReaction>
</comment>
<evidence type="ECO:0000256" key="1">
    <source>
        <dbReference type="ARBA" id="ARBA00004370"/>
    </source>
</evidence>
<evidence type="ECO:0000313" key="14">
    <source>
        <dbReference type="EMBL" id="KAJ6642109.1"/>
    </source>
</evidence>
<feature type="non-terminal residue" evidence="14">
    <location>
        <position position="349"/>
    </location>
</feature>
<dbReference type="AlphaFoldDB" id="A0A9Q0N1Y3"/>
<organism evidence="14 15">
    <name type="scientific">Pseudolycoriella hygida</name>
    <dbReference type="NCBI Taxonomy" id="35572"/>
    <lineage>
        <taxon>Eukaryota</taxon>
        <taxon>Metazoa</taxon>
        <taxon>Ecdysozoa</taxon>
        <taxon>Arthropoda</taxon>
        <taxon>Hexapoda</taxon>
        <taxon>Insecta</taxon>
        <taxon>Pterygota</taxon>
        <taxon>Neoptera</taxon>
        <taxon>Endopterygota</taxon>
        <taxon>Diptera</taxon>
        <taxon>Nematocera</taxon>
        <taxon>Sciaroidea</taxon>
        <taxon>Sciaridae</taxon>
        <taxon>Pseudolycoriella</taxon>
    </lineage>
</organism>
<evidence type="ECO:0000256" key="8">
    <source>
        <dbReference type="ARBA" id="ARBA00023136"/>
    </source>
</evidence>
<dbReference type="GO" id="GO:0034417">
    <property type="term" value="F:bisphosphoglycerate 3-phosphatase activity"/>
    <property type="evidence" value="ECO:0007669"/>
    <property type="project" value="UniProtKB-EC"/>
</dbReference>
<comment type="catalytic activity">
    <reaction evidence="12">
        <text>1D-myo-inositol hexakisphosphate + H2O = 1D-myo-inositol 1,2,4,5,6-pentakisphosphate + phosphate</text>
        <dbReference type="Rhea" id="RHEA:16989"/>
        <dbReference type="ChEBI" id="CHEBI:15377"/>
        <dbReference type="ChEBI" id="CHEBI:43474"/>
        <dbReference type="ChEBI" id="CHEBI:57798"/>
        <dbReference type="ChEBI" id="CHEBI:58130"/>
        <dbReference type="EC" id="3.1.3.62"/>
    </reaction>
    <physiologicalReaction direction="left-to-right" evidence="12">
        <dbReference type="Rhea" id="RHEA:16990"/>
    </physiologicalReaction>
</comment>
<evidence type="ECO:0000256" key="11">
    <source>
        <dbReference type="ARBA" id="ARBA00043671"/>
    </source>
</evidence>
<dbReference type="OrthoDB" id="6509975at2759"/>
<evidence type="ECO:0000313" key="15">
    <source>
        <dbReference type="Proteomes" id="UP001151699"/>
    </source>
</evidence>
<evidence type="ECO:0000256" key="2">
    <source>
        <dbReference type="ARBA" id="ARBA00008422"/>
    </source>
</evidence>
<dbReference type="PANTHER" id="PTHR20963:SF8">
    <property type="entry name" value="MULTIPLE INOSITOL POLYPHOSPHATE PHOSPHATASE 1"/>
    <property type="match status" value="1"/>
</dbReference>
<dbReference type="EC" id="3.1.3.80" evidence="3"/>
<keyword evidence="15" id="KW-1185">Reference proteome</keyword>
<evidence type="ECO:0000256" key="10">
    <source>
        <dbReference type="ARBA" id="ARBA00043668"/>
    </source>
</evidence>
<comment type="catalytic activity">
    <reaction evidence="10">
        <text>1D-myo-inositol 1,2,5,6-tetrakisphosphate + H2O = 1D-myo-inositol 1,2,6-trisphosphate + phosphate</text>
        <dbReference type="Rhea" id="RHEA:77119"/>
        <dbReference type="ChEBI" id="CHEBI:15377"/>
        <dbReference type="ChEBI" id="CHEBI:43474"/>
        <dbReference type="ChEBI" id="CHEBI:195535"/>
        <dbReference type="ChEBI" id="CHEBI:195537"/>
        <dbReference type="EC" id="3.1.3.62"/>
    </reaction>
    <physiologicalReaction direction="left-to-right" evidence="10">
        <dbReference type="Rhea" id="RHEA:77120"/>
    </physiologicalReaction>
</comment>
<reference evidence="14" key="1">
    <citation type="submission" date="2022-07" db="EMBL/GenBank/DDBJ databases">
        <authorList>
            <person name="Trinca V."/>
            <person name="Uliana J.V.C."/>
            <person name="Torres T.T."/>
            <person name="Ward R.J."/>
            <person name="Monesi N."/>
        </authorList>
    </citation>
    <scope>NUCLEOTIDE SEQUENCE</scope>
    <source>
        <strain evidence="14">HSMRA1968</strain>
        <tissue evidence="14">Whole embryos</tissue>
    </source>
</reference>
<name>A0A9Q0N1Y3_9DIPT</name>
<sequence>MFATTTAYETVRGRNLNPNVSTCTPSKFWMVSRHGTRLPAVANLRNILDNYERLHREVLSNYASGRTSLCASDFALIRDWTFDRNITLEISQHLTSSGWKELEELAYRYQSAYPSILSSTYSPNDYLFRFADTQRTEASLRAFADGLFGINGSDQVRFEDIPAVDTFLLPQTSCPLWVNVTSTQIEHLEFRDGVEYQQMLGQVSAKLGFHGSHTLRPNEVEMFAFGYGFSSHRRLFENLPCFLMQDLLNFLQSNDDADHKAKVYNTNGTPLMILMVTLGAFEDDVPLTRHNFAQQTERLWKTSFISPMATNLAVIRYDCFDGDHDILFLYNEKPLRIAGCQSNGLCKMS</sequence>
<comment type="subcellular location">
    <subcellularLocation>
        <location evidence="1">Membrane</location>
    </subcellularLocation>
</comment>
<keyword evidence="7" id="KW-0378">Hydrolase</keyword>
<dbReference type="Proteomes" id="UP001151699">
    <property type="component" value="Chromosome B"/>
</dbReference>
<dbReference type="GO" id="GO:0003993">
    <property type="term" value="F:acid phosphatase activity"/>
    <property type="evidence" value="ECO:0007669"/>
    <property type="project" value="TreeGrafter"/>
</dbReference>
<proteinExistence type="inferred from homology"/>
<evidence type="ECO:0000256" key="7">
    <source>
        <dbReference type="ARBA" id="ARBA00022801"/>
    </source>
</evidence>
<comment type="similarity">
    <text evidence="2">Belongs to the histidine acid phosphatase family. MINPP1 subfamily.</text>
</comment>
<evidence type="ECO:0000256" key="13">
    <source>
        <dbReference type="ARBA" id="ARBA00043832"/>
    </source>
</evidence>
<evidence type="ECO:0000256" key="12">
    <source>
        <dbReference type="ARBA" id="ARBA00043691"/>
    </source>
</evidence>
<evidence type="ECO:0000256" key="6">
    <source>
        <dbReference type="ARBA" id="ARBA00022729"/>
    </source>
</evidence>
<dbReference type="GO" id="GO:0016020">
    <property type="term" value="C:membrane"/>
    <property type="evidence" value="ECO:0007669"/>
    <property type="project" value="UniProtKB-SubCell"/>
</dbReference>
<dbReference type="SUPFAM" id="SSF53254">
    <property type="entry name" value="Phosphoglycerate mutase-like"/>
    <property type="match status" value="1"/>
</dbReference>